<organism evidence="4 5">
    <name type="scientific">Rhodovulum imhoffii</name>
    <dbReference type="NCBI Taxonomy" id="365340"/>
    <lineage>
        <taxon>Bacteria</taxon>
        <taxon>Pseudomonadati</taxon>
        <taxon>Pseudomonadota</taxon>
        <taxon>Alphaproteobacteria</taxon>
        <taxon>Rhodobacterales</taxon>
        <taxon>Paracoccaceae</taxon>
        <taxon>Rhodovulum</taxon>
    </lineage>
</organism>
<keyword evidence="4" id="KW-0670">Pyruvate</keyword>
<dbReference type="PROSITE" id="PS00671">
    <property type="entry name" value="D_2_HYDROXYACID_DH_3"/>
    <property type="match status" value="1"/>
</dbReference>
<evidence type="ECO:0000313" key="4">
    <source>
        <dbReference type="EMBL" id="PTN03919.1"/>
    </source>
</evidence>
<dbReference type="PANTHER" id="PTHR43333">
    <property type="entry name" value="2-HACID_DH_C DOMAIN-CONTAINING PROTEIN"/>
    <property type="match status" value="1"/>
</dbReference>
<keyword evidence="5" id="KW-1185">Reference proteome</keyword>
<comment type="caution">
    <text evidence="4">The sequence shown here is derived from an EMBL/GenBank/DDBJ whole genome shotgun (WGS) entry which is preliminary data.</text>
</comment>
<keyword evidence="1" id="KW-0560">Oxidoreductase</keyword>
<gene>
    <name evidence="4" type="ORF">C8N32_101113</name>
</gene>
<dbReference type="GO" id="GO:0016616">
    <property type="term" value="F:oxidoreductase activity, acting on the CH-OH group of donors, NAD or NADP as acceptor"/>
    <property type="evidence" value="ECO:0007669"/>
    <property type="project" value="UniProtKB-ARBA"/>
</dbReference>
<accession>A0A2T5BWC3</accession>
<sequence>MNVLFAAPATSWETYRAPLFRAFDQAGLQATLHTDPDAAPETVDYIVYAPAGPVSDFTPFSRCKAVLSLWAGVETIVLNPTLTQPLCRMVDSGLQEGMVEWVTGHVLRHHLSMDRHIVNPLHNWDPAVPPLARDRKVTVLGLGELGRACAQALRALNFAVAGWARTHHSLEGIPCLHGADGLRPALARAEIAVLLLPLTAETENLLNHERLGWMPEGAVLINPGRGALVDDEALLAALGRGGLSHATLDVFRTEPLPAAHPFWAHPQVTVTPHIASATRPETAAQVIVENIRRSEAGEALLFRVDRAQGY</sequence>
<name>A0A2T5BWC3_9RHOB</name>
<dbReference type="PANTHER" id="PTHR43333:SF1">
    <property type="entry name" value="D-ISOMER SPECIFIC 2-HYDROXYACID DEHYDROGENASE NAD-BINDING DOMAIN-CONTAINING PROTEIN"/>
    <property type="match status" value="1"/>
</dbReference>
<dbReference type="AlphaFoldDB" id="A0A2T5BWC3"/>
<dbReference type="Pfam" id="PF02826">
    <property type="entry name" value="2-Hacid_dh_C"/>
    <property type="match status" value="1"/>
</dbReference>
<protein>
    <submittedName>
        <fullName evidence="4">Glyoxylate/hydroxypyruvate reductase A</fullName>
    </submittedName>
</protein>
<dbReference type="InterPro" id="IPR036291">
    <property type="entry name" value="NAD(P)-bd_dom_sf"/>
</dbReference>
<evidence type="ECO:0000256" key="1">
    <source>
        <dbReference type="ARBA" id="ARBA00023002"/>
    </source>
</evidence>
<reference evidence="4 5" key="1">
    <citation type="submission" date="2018-04" db="EMBL/GenBank/DDBJ databases">
        <title>Genomic Encyclopedia of Archaeal and Bacterial Type Strains, Phase II (KMG-II): from individual species to whole genera.</title>
        <authorList>
            <person name="Goeker M."/>
        </authorList>
    </citation>
    <scope>NUCLEOTIDE SEQUENCE [LARGE SCALE GENOMIC DNA]</scope>
    <source>
        <strain evidence="4 5">DSM 18064</strain>
    </source>
</reference>
<dbReference type="InterPro" id="IPR006140">
    <property type="entry name" value="D-isomer_DH_NAD-bd"/>
</dbReference>
<dbReference type="Gene3D" id="3.40.50.720">
    <property type="entry name" value="NAD(P)-binding Rossmann-like Domain"/>
    <property type="match status" value="2"/>
</dbReference>
<dbReference type="Proteomes" id="UP000243859">
    <property type="component" value="Unassembled WGS sequence"/>
</dbReference>
<proteinExistence type="predicted"/>
<evidence type="ECO:0000256" key="2">
    <source>
        <dbReference type="ARBA" id="ARBA00023027"/>
    </source>
</evidence>
<dbReference type="EMBL" id="QAAA01000001">
    <property type="protein sequence ID" value="PTN03919.1"/>
    <property type="molecule type" value="Genomic_DNA"/>
</dbReference>
<dbReference type="GO" id="GO:0051287">
    <property type="term" value="F:NAD binding"/>
    <property type="evidence" value="ECO:0007669"/>
    <property type="project" value="InterPro"/>
</dbReference>
<evidence type="ECO:0000259" key="3">
    <source>
        <dbReference type="Pfam" id="PF02826"/>
    </source>
</evidence>
<dbReference type="RefSeq" id="WP_107890520.1">
    <property type="nucleotide sequence ID" value="NZ_NHSI01000066.1"/>
</dbReference>
<dbReference type="InterPro" id="IPR029753">
    <property type="entry name" value="D-isomer_DH_CS"/>
</dbReference>
<keyword evidence="2" id="KW-0520">NAD</keyword>
<feature type="domain" description="D-isomer specific 2-hydroxyacid dehydrogenase NAD-binding" evidence="3">
    <location>
        <begin position="123"/>
        <end position="275"/>
    </location>
</feature>
<dbReference type="CDD" id="cd12164">
    <property type="entry name" value="GDH_like_2"/>
    <property type="match status" value="1"/>
</dbReference>
<dbReference type="OrthoDB" id="9787219at2"/>
<dbReference type="SUPFAM" id="SSF51735">
    <property type="entry name" value="NAD(P)-binding Rossmann-fold domains"/>
    <property type="match status" value="1"/>
</dbReference>
<evidence type="ECO:0000313" key="5">
    <source>
        <dbReference type="Proteomes" id="UP000243859"/>
    </source>
</evidence>